<gene>
    <name evidence="3" type="ORF">METZ01_LOCUS111883</name>
</gene>
<dbReference type="EMBL" id="UINC01013705">
    <property type="protein sequence ID" value="SVA59029.1"/>
    <property type="molecule type" value="Genomic_DNA"/>
</dbReference>
<dbReference type="Pfam" id="PF00117">
    <property type="entry name" value="GATase"/>
    <property type="match status" value="1"/>
</dbReference>
<dbReference type="InterPro" id="IPR006221">
    <property type="entry name" value="TrpG/PapA_dom"/>
</dbReference>
<dbReference type="GO" id="GO:0004049">
    <property type="term" value="F:anthranilate synthase activity"/>
    <property type="evidence" value="ECO:0007669"/>
    <property type="project" value="TreeGrafter"/>
</dbReference>
<sequence>MTFKVLVIDNYDSFVYNLVQYLGELNAEPLVKRHDAITIDEVEDMSPHALLISPGPGNPKQAGISVDLIKWAAGKIPVLGICLGHQCIGEAWGGKIVHAPQVMHGKTSLISHNKSGLFKDIESPFNATRYHSLMVDPKSFPDELEITAKTDDGLIMGLKHKQFEIYGLQFHPESILTSFGHKLIENFLLSVKE</sequence>
<dbReference type="PANTHER" id="PTHR43418">
    <property type="entry name" value="MULTIFUNCTIONAL TRYPTOPHAN BIOSYNTHESIS PROTEIN-RELATED"/>
    <property type="match status" value="1"/>
</dbReference>
<reference evidence="3" key="1">
    <citation type="submission" date="2018-05" db="EMBL/GenBank/DDBJ databases">
        <authorList>
            <person name="Lanie J.A."/>
            <person name="Ng W.-L."/>
            <person name="Kazmierczak K.M."/>
            <person name="Andrzejewski T.M."/>
            <person name="Davidsen T.M."/>
            <person name="Wayne K.J."/>
            <person name="Tettelin H."/>
            <person name="Glass J.I."/>
            <person name="Rusch D."/>
            <person name="Podicherti R."/>
            <person name="Tsui H.-C.T."/>
            <person name="Winkler M.E."/>
        </authorList>
    </citation>
    <scope>NUCLEOTIDE SEQUENCE</scope>
</reference>
<dbReference type="PRINTS" id="PR00099">
    <property type="entry name" value="CPSGATASE"/>
</dbReference>
<dbReference type="PRINTS" id="PR00097">
    <property type="entry name" value="ANTSNTHASEII"/>
</dbReference>
<name>A0A381X2K3_9ZZZZ</name>
<dbReference type="FunFam" id="3.40.50.880:FF:000003">
    <property type="entry name" value="Anthranilate synthase component II"/>
    <property type="match status" value="1"/>
</dbReference>
<proteinExistence type="predicted"/>
<evidence type="ECO:0000259" key="2">
    <source>
        <dbReference type="Pfam" id="PF00117"/>
    </source>
</evidence>
<keyword evidence="1" id="KW-0315">Glutamine amidotransferase</keyword>
<dbReference type="Gene3D" id="3.40.50.880">
    <property type="match status" value="1"/>
</dbReference>
<dbReference type="GO" id="GO:0000162">
    <property type="term" value="P:L-tryptophan biosynthetic process"/>
    <property type="evidence" value="ECO:0007669"/>
    <property type="project" value="TreeGrafter"/>
</dbReference>
<dbReference type="SUPFAM" id="SSF52317">
    <property type="entry name" value="Class I glutamine amidotransferase-like"/>
    <property type="match status" value="1"/>
</dbReference>
<evidence type="ECO:0000313" key="3">
    <source>
        <dbReference type="EMBL" id="SVA59029.1"/>
    </source>
</evidence>
<evidence type="ECO:0000256" key="1">
    <source>
        <dbReference type="ARBA" id="ARBA00022962"/>
    </source>
</evidence>
<feature type="domain" description="Glutamine amidotransferase" evidence="2">
    <location>
        <begin position="6"/>
        <end position="189"/>
    </location>
</feature>
<dbReference type="PRINTS" id="PR00096">
    <property type="entry name" value="GATASE"/>
</dbReference>
<dbReference type="CDD" id="cd01743">
    <property type="entry name" value="GATase1_Anthranilate_Synthase"/>
    <property type="match status" value="1"/>
</dbReference>
<dbReference type="InterPro" id="IPR017926">
    <property type="entry name" value="GATASE"/>
</dbReference>
<accession>A0A381X2K3</accession>
<dbReference type="InterPro" id="IPR029062">
    <property type="entry name" value="Class_I_gatase-like"/>
</dbReference>
<dbReference type="NCBIfam" id="TIGR00566">
    <property type="entry name" value="trpG_papA"/>
    <property type="match status" value="1"/>
</dbReference>
<dbReference type="InterPro" id="IPR050472">
    <property type="entry name" value="Anth_synth/Amidotransfase"/>
</dbReference>
<protein>
    <recommendedName>
        <fullName evidence="2">Glutamine amidotransferase domain-containing protein</fullName>
    </recommendedName>
</protein>
<dbReference type="GO" id="GO:0005829">
    <property type="term" value="C:cytosol"/>
    <property type="evidence" value="ECO:0007669"/>
    <property type="project" value="TreeGrafter"/>
</dbReference>
<dbReference type="AlphaFoldDB" id="A0A381X2K3"/>
<organism evidence="3">
    <name type="scientific">marine metagenome</name>
    <dbReference type="NCBI Taxonomy" id="408172"/>
    <lineage>
        <taxon>unclassified sequences</taxon>
        <taxon>metagenomes</taxon>
        <taxon>ecological metagenomes</taxon>
    </lineage>
</organism>
<dbReference type="PANTHER" id="PTHR43418:SF4">
    <property type="entry name" value="MULTIFUNCTIONAL TRYPTOPHAN BIOSYNTHESIS PROTEIN"/>
    <property type="match status" value="1"/>
</dbReference>
<dbReference type="PROSITE" id="PS51273">
    <property type="entry name" value="GATASE_TYPE_1"/>
    <property type="match status" value="1"/>
</dbReference>